<evidence type="ECO:0000256" key="2">
    <source>
        <dbReference type="ARBA" id="ARBA00022475"/>
    </source>
</evidence>
<evidence type="ECO:0000313" key="8">
    <source>
        <dbReference type="EMBL" id="MFC0676077.1"/>
    </source>
</evidence>
<dbReference type="Pfam" id="PF07690">
    <property type="entry name" value="MFS_1"/>
    <property type="match status" value="1"/>
</dbReference>
<feature type="transmembrane region" description="Helical" evidence="6">
    <location>
        <begin position="282"/>
        <end position="315"/>
    </location>
</feature>
<dbReference type="CDD" id="cd17324">
    <property type="entry name" value="MFS_NepI_like"/>
    <property type="match status" value="1"/>
</dbReference>
<keyword evidence="5 6" id="KW-0472">Membrane</keyword>
<dbReference type="InterPro" id="IPR050189">
    <property type="entry name" value="MFS_Efflux_Transporters"/>
</dbReference>
<dbReference type="EMBL" id="JBHLSV010000039">
    <property type="protein sequence ID" value="MFC0676077.1"/>
    <property type="molecule type" value="Genomic_DNA"/>
</dbReference>
<protein>
    <submittedName>
        <fullName evidence="8">MFS transporter</fullName>
    </submittedName>
</protein>
<feature type="transmembrane region" description="Helical" evidence="6">
    <location>
        <begin position="87"/>
        <end position="106"/>
    </location>
</feature>
<dbReference type="PANTHER" id="PTHR43124">
    <property type="entry name" value="PURINE EFFLUX PUMP PBUE"/>
    <property type="match status" value="1"/>
</dbReference>
<dbReference type="InterPro" id="IPR011701">
    <property type="entry name" value="MFS"/>
</dbReference>
<evidence type="ECO:0000256" key="1">
    <source>
        <dbReference type="ARBA" id="ARBA00004651"/>
    </source>
</evidence>
<keyword evidence="3 6" id="KW-0812">Transmembrane</keyword>
<evidence type="ECO:0000256" key="4">
    <source>
        <dbReference type="ARBA" id="ARBA00022989"/>
    </source>
</evidence>
<feature type="transmembrane region" description="Helical" evidence="6">
    <location>
        <begin position="253"/>
        <end position="273"/>
    </location>
</feature>
<evidence type="ECO:0000256" key="5">
    <source>
        <dbReference type="ARBA" id="ARBA00023136"/>
    </source>
</evidence>
<comment type="caution">
    <text evidence="8">The sequence shown here is derived from an EMBL/GenBank/DDBJ whole genome shotgun (WGS) entry which is preliminary data.</text>
</comment>
<dbReference type="Gene3D" id="1.20.1250.20">
    <property type="entry name" value="MFS general substrate transporter like domains"/>
    <property type="match status" value="1"/>
</dbReference>
<feature type="transmembrane region" description="Helical" evidence="6">
    <location>
        <begin position="176"/>
        <end position="195"/>
    </location>
</feature>
<keyword evidence="4 6" id="KW-1133">Transmembrane helix</keyword>
<name>A0ABV6RI91_9MICO</name>
<dbReference type="RefSeq" id="WP_376983121.1">
    <property type="nucleotide sequence ID" value="NZ_JBHLSV010000039.1"/>
</dbReference>
<sequence length="411" mass="41136">MTAPAPRRPSARSRRAEELQGLLVLALCCFIAVSTEVMPIGLLPAIGADLGVGESRAGMLVSLYAALVVLLAVPLTTALHRIDGRSILAVTMLGYLVAGLLSALAPGFATLALARALGGVTHAVFFSVCIGYSARLVPPERTARAMAIVSAGISAGLVLGAPAATAIGSALSWRHASAALAIASGLALVVVLLRLPRVDAAPAAPARSQAAARPALVAVVAANMLVFFGQFMLYTFLAVLLLRAGAAESSISVIQLVLGAVGLLGIMAAAPLLDRRPHATALVLFSVVGAAIALLGLAHGSLAAVLALGVVWNLFYAPAPTLFQSAAVRTGALAPEIAGAWVNTTSNIGIAGGSFAGALLLESSGMTALALGAAGVVLAGAVLIAVRPHAFAVRPAPEDPVEEQAPASVVA</sequence>
<feature type="transmembrane region" description="Helical" evidence="6">
    <location>
        <begin position="57"/>
        <end position="75"/>
    </location>
</feature>
<comment type="subcellular location">
    <subcellularLocation>
        <location evidence="1">Cell membrane</location>
        <topology evidence="1">Multi-pass membrane protein</topology>
    </subcellularLocation>
</comment>
<reference evidence="8 9" key="1">
    <citation type="submission" date="2024-09" db="EMBL/GenBank/DDBJ databases">
        <authorList>
            <person name="Sun Q."/>
            <person name="Mori K."/>
        </authorList>
    </citation>
    <scope>NUCLEOTIDE SEQUENCE [LARGE SCALE GENOMIC DNA]</scope>
    <source>
        <strain evidence="8 9">CICC 10874</strain>
    </source>
</reference>
<evidence type="ECO:0000256" key="3">
    <source>
        <dbReference type="ARBA" id="ARBA00022692"/>
    </source>
</evidence>
<feature type="domain" description="Major facilitator superfamily (MFS) profile" evidence="7">
    <location>
        <begin position="21"/>
        <end position="391"/>
    </location>
</feature>
<proteinExistence type="predicted"/>
<feature type="transmembrane region" description="Helical" evidence="6">
    <location>
        <begin position="112"/>
        <end position="134"/>
    </location>
</feature>
<evidence type="ECO:0000259" key="7">
    <source>
        <dbReference type="PROSITE" id="PS50850"/>
    </source>
</evidence>
<dbReference type="InterPro" id="IPR020846">
    <property type="entry name" value="MFS_dom"/>
</dbReference>
<keyword evidence="9" id="KW-1185">Reference proteome</keyword>
<feature type="transmembrane region" description="Helical" evidence="6">
    <location>
        <begin position="21"/>
        <end position="45"/>
    </location>
</feature>
<feature type="transmembrane region" description="Helical" evidence="6">
    <location>
        <begin position="146"/>
        <end position="170"/>
    </location>
</feature>
<feature type="transmembrane region" description="Helical" evidence="6">
    <location>
        <begin position="216"/>
        <end position="241"/>
    </location>
</feature>
<feature type="transmembrane region" description="Helical" evidence="6">
    <location>
        <begin position="366"/>
        <end position="386"/>
    </location>
</feature>
<keyword evidence="2" id="KW-1003">Cell membrane</keyword>
<dbReference type="PANTHER" id="PTHR43124:SF5">
    <property type="entry name" value="PURINE RIBONUCLEOSIDE EFFLUX PUMP NEPI"/>
    <property type="match status" value="1"/>
</dbReference>
<accession>A0ABV6RI91</accession>
<gene>
    <name evidence="8" type="ORF">ACFFF6_19170</name>
</gene>
<evidence type="ECO:0000256" key="6">
    <source>
        <dbReference type="SAM" id="Phobius"/>
    </source>
</evidence>
<dbReference type="InterPro" id="IPR036259">
    <property type="entry name" value="MFS_trans_sf"/>
</dbReference>
<organism evidence="8 9">
    <name type="scientific">Brachybacterium hainanense</name>
    <dbReference type="NCBI Taxonomy" id="1541174"/>
    <lineage>
        <taxon>Bacteria</taxon>
        <taxon>Bacillati</taxon>
        <taxon>Actinomycetota</taxon>
        <taxon>Actinomycetes</taxon>
        <taxon>Micrococcales</taxon>
        <taxon>Dermabacteraceae</taxon>
        <taxon>Brachybacterium</taxon>
    </lineage>
</organism>
<dbReference type="PROSITE" id="PS50850">
    <property type="entry name" value="MFS"/>
    <property type="match status" value="1"/>
</dbReference>
<evidence type="ECO:0000313" key="9">
    <source>
        <dbReference type="Proteomes" id="UP001589793"/>
    </source>
</evidence>
<dbReference type="SUPFAM" id="SSF103473">
    <property type="entry name" value="MFS general substrate transporter"/>
    <property type="match status" value="1"/>
</dbReference>
<dbReference type="Proteomes" id="UP001589793">
    <property type="component" value="Unassembled WGS sequence"/>
</dbReference>